<keyword evidence="8" id="KW-1185">Reference proteome</keyword>
<dbReference type="FunFam" id="1.10.630.10:FF:000018">
    <property type="entry name" value="Cytochrome P450 monooxygenase"/>
    <property type="match status" value="1"/>
</dbReference>
<dbReference type="GO" id="GO:0020037">
    <property type="term" value="F:heme binding"/>
    <property type="evidence" value="ECO:0007669"/>
    <property type="project" value="InterPro"/>
</dbReference>
<dbReference type="Proteomes" id="UP000555564">
    <property type="component" value="Unassembled WGS sequence"/>
</dbReference>
<organism evidence="7 8">
    <name type="scientific">Sphaerisporangium rubeum</name>
    <dbReference type="NCBI Taxonomy" id="321317"/>
    <lineage>
        <taxon>Bacteria</taxon>
        <taxon>Bacillati</taxon>
        <taxon>Actinomycetota</taxon>
        <taxon>Actinomycetes</taxon>
        <taxon>Streptosporangiales</taxon>
        <taxon>Streptosporangiaceae</taxon>
        <taxon>Sphaerisporangium</taxon>
    </lineage>
</organism>
<reference evidence="7 8" key="1">
    <citation type="submission" date="2020-08" db="EMBL/GenBank/DDBJ databases">
        <title>Sequencing the genomes of 1000 actinobacteria strains.</title>
        <authorList>
            <person name="Klenk H.-P."/>
        </authorList>
    </citation>
    <scope>NUCLEOTIDE SEQUENCE [LARGE SCALE GENOMIC DNA]</scope>
    <source>
        <strain evidence="7 8">DSM 44936</strain>
    </source>
</reference>
<dbReference type="InterPro" id="IPR002397">
    <property type="entry name" value="Cyt_P450_B"/>
</dbReference>
<dbReference type="PANTHER" id="PTHR46696:SF1">
    <property type="entry name" value="CYTOCHROME P450 YJIB-RELATED"/>
    <property type="match status" value="1"/>
</dbReference>
<evidence type="ECO:0000256" key="6">
    <source>
        <dbReference type="ARBA" id="ARBA00023033"/>
    </source>
</evidence>
<evidence type="ECO:0000313" key="7">
    <source>
        <dbReference type="EMBL" id="MBB6476754.1"/>
    </source>
</evidence>
<name>A0A7X0IL46_9ACTN</name>
<evidence type="ECO:0000256" key="5">
    <source>
        <dbReference type="ARBA" id="ARBA00023004"/>
    </source>
</evidence>
<evidence type="ECO:0000256" key="3">
    <source>
        <dbReference type="ARBA" id="ARBA00022723"/>
    </source>
</evidence>
<evidence type="ECO:0000256" key="2">
    <source>
        <dbReference type="ARBA" id="ARBA00022617"/>
    </source>
</evidence>
<dbReference type="PANTHER" id="PTHR46696">
    <property type="entry name" value="P450, PUTATIVE (EUROFUNG)-RELATED"/>
    <property type="match status" value="1"/>
</dbReference>
<dbReference type="EMBL" id="JACHIU010000001">
    <property type="protein sequence ID" value="MBB6476754.1"/>
    <property type="molecule type" value="Genomic_DNA"/>
</dbReference>
<dbReference type="SUPFAM" id="SSF48264">
    <property type="entry name" value="Cytochrome P450"/>
    <property type="match status" value="1"/>
</dbReference>
<dbReference type="GO" id="GO:0005506">
    <property type="term" value="F:iron ion binding"/>
    <property type="evidence" value="ECO:0007669"/>
    <property type="project" value="InterPro"/>
</dbReference>
<evidence type="ECO:0000256" key="4">
    <source>
        <dbReference type="ARBA" id="ARBA00023002"/>
    </source>
</evidence>
<comment type="caution">
    <text evidence="7">The sequence shown here is derived from an EMBL/GenBank/DDBJ whole genome shotgun (WGS) entry which is preliminary data.</text>
</comment>
<evidence type="ECO:0000313" key="8">
    <source>
        <dbReference type="Proteomes" id="UP000555564"/>
    </source>
</evidence>
<proteinExistence type="inferred from homology"/>
<dbReference type="InterPro" id="IPR001128">
    <property type="entry name" value="Cyt_P450"/>
</dbReference>
<sequence>MAGETCPYPFLKADPMAMPEEFAWLRDHDPVCPVTLPSGDRAWLVTRYRDVKVVLSDTRFSRDLNRPDAARMNTAIGFGNYGNPFADPPVHTRWRGLVAKAFTPRQVERLRPRVRQIVEELVDRLIATGPPADIMEGLAFPLPITVLCEMIGVPVEDQARFRDWVHDMLSSELTSDERALAAVTLIEYSKALTDTRRREPADDLLSRLIQVRDEDDGRLDDDELFITMMTLLVAGYKTTAAQLGKGLLTLFRYPDQLTALVEDPSLIDSAVEELLRYSPPGAGVGITRYATEDLDVGGVVIPKGSTVIVARHSGNRDEEHFPDGETFDVRRPTSNQHLTFGAGPAFCFGAPLARMEMAIALEVLLRRAPRLRLAVLEDEVPWTSDTAAQAPEAVVVAWEPEMAIIGHA</sequence>
<accession>A0A7X0IL46</accession>
<dbReference type="EC" id="1.14.13.-" evidence="7"/>
<dbReference type="Gene3D" id="1.10.630.10">
    <property type="entry name" value="Cytochrome P450"/>
    <property type="match status" value="1"/>
</dbReference>
<dbReference type="PRINTS" id="PR00385">
    <property type="entry name" value="P450"/>
</dbReference>
<dbReference type="InterPro" id="IPR036396">
    <property type="entry name" value="Cyt_P450_sf"/>
</dbReference>
<protein>
    <submittedName>
        <fullName evidence="7">Nocardicin N-oxygenase</fullName>
        <ecNumber evidence="7">1.14.13.-</ecNumber>
    </submittedName>
</protein>
<keyword evidence="5" id="KW-0408">Iron</keyword>
<dbReference type="Pfam" id="PF00067">
    <property type="entry name" value="p450"/>
    <property type="match status" value="1"/>
</dbReference>
<keyword evidence="3" id="KW-0479">Metal-binding</keyword>
<dbReference type="PRINTS" id="PR00359">
    <property type="entry name" value="BP450"/>
</dbReference>
<dbReference type="GO" id="GO:0004497">
    <property type="term" value="F:monooxygenase activity"/>
    <property type="evidence" value="ECO:0007669"/>
    <property type="project" value="UniProtKB-KW"/>
</dbReference>
<dbReference type="CDD" id="cd11031">
    <property type="entry name" value="Cyp158A-like"/>
    <property type="match status" value="1"/>
</dbReference>
<dbReference type="GO" id="GO:0016705">
    <property type="term" value="F:oxidoreductase activity, acting on paired donors, with incorporation or reduction of molecular oxygen"/>
    <property type="evidence" value="ECO:0007669"/>
    <property type="project" value="InterPro"/>
</dbReference>
<dbReference type="AlphaFoldDB" id="A0A7X0IL46"/>
<keyword evidence="4 7" id="KW-0560">Oxidoreductase</keyword>
<dbReference type="RefSeq" id="WP_184987000.1">
    <property type="nucleotide sequence ID" value="NZ_BAAALO010000021.1"/>
</dbReference>
<comment type="similarity">
    <text evidence="1">Belongs to the cytochrome P450 family.</text>
</comment>
<keyword evidence="6" id="KW-0503">Monooxygenase</keyword>
<evidence type="ECO:0000256" key="1">
    <source>
        <dbReference type="ARBA" id="ARBA00010617"/>
    </source>
</evidence>
<gene>
    <name evidence="7" type="ORF">BJ992_006185</name>
</gene>
<keyword evidence="2" id="KW-0349">Heme</keyword>